<organism evidence="5 6">
    <name type="scientific">Malassezia caprae</name>
    <dbReference type="NCBI Taxonomy" id="1381934"/>
    <lineage>
        <taxon>Eukaryota</taxon>
        <taxon>Fungi</taxon>
        <taxon>Dikarya</taxon>
        <taxon>Basidiomycota</taxon>
        <taxon>Ustilaginomycotina</taxon>
        <taxon>Malasseziomycetes</taxon>
        <taxon>Malasseziales</taxon>
        <taxon>Malasseziaceae</taxon>
        <taxon>Malassezia</taxon>
    </lineage>
</organism>
<feature type="region of interest" description="Disordered" evidence="4">
    <location>
        <begin position="466"/>
        <end position="511"/>
    </location>
</feature>
<evidence type="ECO:0000313" key="6">
    <source>
        <dbReference type="Proteomes" id="UP001220961"/>
    </source>
</evidence>
<dbReference type="AlphaFoldDB" id="A0AAF0EDP1"/>
<dbReference type="SUPFAM" id="SSF50978">
    <property type="entry name" value="WD40 repeat-like"/>
    <property type="match status" value="1"/>
</dbReference>
<dbReference type="InterPro" id="IPR019775">
    <property type="entry name" value="WD40_repeat_CS"/>
</dbReference>
<dbReference type="InterPro" id="IPR036322">
    <property type="entry name" value="WD40_repeat_dom_sf"/>
</dbReference>
<dbReference type="InterPro" id="IPR001680">
    <property type="entry name" value="WD40_rpt"/>
</dbReference>
<feature type="repeat" description="WD" evidence="3">
    <location>
        <begin position="132"/>
        <end position="147"/>
    </location>
</feature>
<dbReference type="SUPFAM" id="SSF81383">
    <property type="entry name" value="F-box domain"/>
    <property type="match status" value="1"/>
</dbReference>
<evidence type="ECO:0000256" key="2">
    <source>
        <dbReference type="ARBA" id="ARBA00022737"/>
    </source>
</evidence>
<protein>
    <recommendedName>
        <fullName evidence="7">F-box domain-containing protein</fullName>
    </recommendedName>
</protein>
<reference evidence="5" key="1">
    <citation type="submission" date="2023-03" db="EMBL/GenBank/DDBJ databases">
        <title>Mating type loci evolution in Malassezia.</title>
        <authorList>
            <person name="Coelho M.A."/>
        </authorList>
    </citation>
    <scope>NUCLEOTIDE SEQUENCE</scope>
    <source>
        <strain evidence="5">CBS 10434</strain>
    </source>
</reference>
<dbReference type="InterPro" id="IPR015943">
    <property type="entry name" value="WD40/YVTN_repeat-like_dom_sf"/>
</dbReference>
<accession>A0AAF0EDP1</accession>
<keyword evidence="6" id="KW-1185">Reference proteome</keyword>
<dbReference type="PROSITE" id="PS00678">
    <property type="entry name" value="WD_REPEATS_1"/>
    <property type="match status" value="1"/>
</dbReference>
<evidence type="ECO:0008006" key="7">
    <source>
        <dbReference type="Google" id="ProtNLM"/>
    </source>
</evidence>
<sequence length="544" mass="59271">MARHVPAVHRVPLELWAVIFTYMEPKEIVCVRKTMRAMFMAGVSAALWHQLYMRHAQQCPLAAYKTSQGMSVDAMERALLVRDQMNRAWAKRGAHPVRVIRFRAHVNRITSVRLVVGPPQPRQGGIHASYWLLTGSVDGYVRVWDVNRVLQQNGSLNVTPELAVDALARSTCDESTCDEDEPRVLPTDPAHDIKRSARAFLVAEVDTGGDVTSIDAQVDPEMRIVTIAVGSYYSTAGALLYELRLRSLPHMLDICASLDPPEWGGTQCVSLLDDVVAIGTYTGRVYLLHWRSGERIMLEQLERGSIAALALLDTHVVAVSRMGHITIYERRGTVEATLVGQHTVGQHPLISASLGTVDERRMGMYRRPGAVRELPLLSVDPTGMTHWSLNFTRPTEPPRCVAHHEMSERMIGASVGATGHHGILTSSLGGVPPICAVRLYTQGTPLVPIRPTPDIALPADSHSVPVLGPLPAGAPPPSSPTPPRRVRVDSFSSTSTTSSTAPSPSSRVDMLSESAMDEARGVVCLASVRGAVWIADYGGNIDTM</sequence>
<dbReference type="EMBL" id="CP119913">
    <property type="protein sequence ID" value="WFD20657.1"/>
    <property type="molecule type" value="Genomic_DNA"/>
</dbReference>
<keyword evidence="1 3" id="KW-0853">WD repeat</keyword>
<dbReference type="Proteomes" id="UP001220961">
    <property type="component" value="Chromosome 6"/>
</dbReference>
<proteinExistence type="predicted"/>
<evidence type="ECO:0000256" key="1">
    <source>
        <dbReference type="ARBA" id="ARBA00022574"/>
    </source>
</evidence>
<keyword evidence="2" id="KW-0677">Repeat</keyword>
<gene>
    <name evidence="5" type="ORF">MCAP1_002906</name>
</gene>
<evidence type="ECO:0000256" key="3">
    <source>
        <dbReference type="PROSITE-ProRule" id="PRU00221"/>
    </source>
</evidence>
<evidence type="ECO:0000313" key="5">
    <source>
        <dbReference type="EMBL" id="WFD20657.1"/>
    </source>
</evidence>
<dbReference type="Gene3D" id="2.130.10.10">
    <property type="entry name" value="YVTN repeat-like/Quinoprotein amine dehydrogenase"/>
    <property type="match status" value="1"/>
</dbReference>
<feature type="compositionally biased region" description="Low complexity" evidence="4">
    <location>
        <begin position="490"/>
        <end position="506"/>
    </location>
</feature>
<dbReference type="PROSITE" id="PS50082">
    <property type="entry name" value="WD_REPEATS_2"/>
    <property type="match status" value="1"/>
</dbReference>
<evidence type="ECO:0000256" key="4">
    <source>
        <dbReference type="SAM" id="MobiDB-lite"/>
    </source>
</evidence>
<dbReference type="InterPro" id="IPR036047">
    <property type="entry name" value="F-box-like_dom_sf"/>
</dbReference>
<feature type="compositionally biased region" description="Pro residues" evidence="4">
    <location>
        <begin position="472"/>
        <end position="483"/>
    </location>
</feature>
<name>A0AAF0EDP1_9BASI</name>